<reference evidence="4" key="1">
    <citation type="submission" date="2021-11" db="EMBL/GenBank/DDBJ databases">
        <title>Genome sequence.</title>
        <authorList>
            <person name="Sun Q."/>
        </authorList>
    </citation>
    <scope>NUCLEOTIDE SEQUENCE</scope>
    <source>
        <strain evidence="4">JC740</strain>
    </source>
</reference>
<dbReference type="SMART" id="SM00228">
    <property type="entry name" value="PDZ"/>
    <property type="match status" value="1"/>
</dbReference>
<dbReference type="Pfam" id="PF17820">
    <property type="entry name" value="PDZ_6"/>
    <property type="match status" value="1"/>
</dbReference>
<proteinExistence type="predicted"/>
<dbReference type="InterPro" id="IPR036034">
    <property type="entry name" value="PDZ_sf"/>
</dbReference>
<dbReference type="SUPFAM" id="SSF50156">
    <property type="entry name" value="PDZ domain-like"/>
    <property type="match status" value="1"/>
</dbReference>
<feature type="signal peptide" evidence="2">
    <location>
        <begin position="1"/>
        <end position="23"/>
    </location>
</feature>
<dbReference type="PROSITE" id="PS50106">
    <property type="entry name" value="PDZ"/>
    <property type="match status" value="1"/>
</dbReference>
<evidence type="ECO:0000259" key="3">
    <source>
        <dbReference type="PROSITE" id="PS50106"/>
    </source>
</evidence>
<accession>A0ABS8NNC2</accession>
<gene>
    <name evidence="4" type="ORF">LOC71_22655</name>
</gene>
<dbReference type="Gene3D" id="2.30.42.10">
    <property type="match status" value="1"/>
</dbReference>
<sequence length="175" mass="19029">MGSFSWFWAVSLALLLLPATTYLPPKNVDAPSNGPPTQNGPVKDGATNDGAQVADGDPEKNIDAAPLFVEPRPGERHPPGIWYLGVFGKYGDRGLLLTEVHASTPAARAGLEPGDRLLTVNGHQVGDRPGGRLNLDDALQRYSGRSGWVRLLVQDHRTQRLINVDVRLTRTRIHT</sequence>
<evidence type="ECO:0000256" key="2">
    <source>
        <dbReference type="SAM" id="SignalP"/>
    </source>
</evidence>
<protein>
    <submittedName>
        <fullName evidence="4">PDZ domain-containing protein</fullName>
    </submittedName>
</protein>
<organism evidence="4 5">
    <name type="scientific">Rhodopirellula halodulae</name>
    <dbReference type="NCBI Taxonomy" id="2894198"/>
    <lineage>
        <taxon>Bacteria</taxon>
        <taxon>Pseudomonadati</taxon>
        <taxon>Planctomycetota</taxon>
        <taxon>Planctomycetia</taxon>
        <taxon>Pirellulales</taxon>
        <taxon>Pirellulaceae</taxon>
        <taxon>Rhodopirellula</taxon>
    </lineage>
</organism>
<dbReference type="InterPro" id="IPR001478">
    <property type="entry name" value="PDZ"/>
</dbReference>
<name>A0ABS8NNC2_9BACT</name>
<evidence type="ECO:0000313" key="4">
    <source>
        <dbReference type="EMBL" id="MCC9645089.1"/>
    </source>
</evidence>
<keyword evidence="2" id="KW-0732">Signal</keyword>
<dbReference type="EMBL" id="JAJKFW010000063">
    <property type="protein sequence ID" value="MCC9645089.1"/>
    <property type="molecule type" value="Genomic_DNA"/>
</dbReference>
<dbReference type="InterPro" id="IPR041489">
    <property type="entry name" value="PDZ_6"/>
</dbReference>
<dbReference type="RefSeq" id="WP_230276738.1">
    <property type="nucleotide sequence ID" value="NZ_JAJKFW010000063.1"/>
</dbReference>
<keyword evidence="5" id="KW-1185">Reference proteome</keyword>
<feature type="region of interest" description="Disordered" evidence="1">
    <location>
        <begin position="27"/>
        <end position="61"/>
    </location>
</feature>
<evidence type="ECO:0000256" key="1">
    <source>
        <dbReference type="SAM" id="MobiDB-lite"/>
    </source>
</evidence>
<comment type="caution">
    <text evidence="4">The sequence shown here is derived from an EMBL/GenBank/DDBJ whole genome shotgun (WGS) entry which is preliminary data.</text>
</comment>
<evidence type="ECO:0000313" key="5">
    <source>
        <dbReference type="Proteomes" id="UP001430306"/>
    </source>
</evidence>
<feature type="domain" description="PDZ" evidence="3">
    <location>
        <begin position="75"/>
        <end position="157"/>
    </location>
</feature>
<feature type="chain" id="PRO_5045325502" evidence="2">
    <location>
        <begin position="24"/>
        <end position="175"/>
    </location>
</feature>
<dbReference type="Proteomes" id="UP001430306">
    <property type="component" value="Unassembled WGS sequence"/>
</dbReference>